<reference evidence="1" key="1">
    <citation type="submission" date="2020-10" db="EMBL/GenBank/DDBJ databases">
        <authorList>
            <person name="Gilroy R."/>
        </authorList>
    </citation>
    <scope>NUCLEOTIDE SEQUENCE</scope>
    <source>
        <strain evidence="1">11159</strain>
    </source>
</reference>
<evidence type="ECO:0000313" key="1">
    <source>
        <dbReference type="EMBL" id="MBO8427535.1"/>
    </source>
</evidence>
<proteinExistence type="predicted"/>
<protein>
    <submittedName>
        <fullName evidence="1">Uncharacterized protein</fullName>
    </submittedName>
</protein>
<comment type="caution">
    <text evidence="1">The sequence shown here is derived from an EMBL/GenBank/DDBJ whole genome shotgun (WGS) entry which is preliminary data.</text>
</comment>
<dbReference type="SUPFAM" id="SSF53335">
    <property type="entry name" value="S-adenosyl-L-methionine-dependent methyltransferases"/>
    <property type="match status" value="1"/>
</dbReference>
<reference evidence="1" key="2">
    <citation type="journal article" date="2021" name="PeerJ">
        <title>Extensive microbial diversity within the chicken gut microbiome revealed by metagenomics and culture.</title>
        <authorList>
            <person name="Gilroy R."/>
            <person name="Ravi A."/>
            <person name="Getino M."/>
            <person name="Pursley I."/>
            <person name="Horton D.L."/>
            <person name="Alikhan N.F."/>
            <person name="Baker D."/>
            <person name="Gharbi K."/>
            <person name="Hall N."/>
            <person name="Watson M."/>
            <person name="Adriaenssens E.M."/>
            <person name="Foster-Nyarko E."/>
            <person name="Jarju S."/>
            <person name="Secka A."/>
            <person name="Antonio M."/>
            <person name="Oren A."/>
            <person name="Chaudhuri R.R."/>
            <person name="La Ragione R."/>
            <person name="Hildebrand F."/>
            <person name="Pallen M.J."/>
        </authorList>
    </citation>
    <scope>NUCLEOTIDE SEQUENCE</scope>
    <source>
        <strain evidence="1">11159</strain>
    </source>
</reference>
<gene>
    <name evidence="1" type="ORF">IAC58_03150</name>
</gene>
<dbReference type="Gene3D" id="3.40.50.150">
    <property type="entry name" value="Vaccinia Virus protein VP39"/>
    <property type="match status" value="1"/>
</dbReference>
<dbReference type="EMBL" id="JADIMY010000066">
    <property type="protein sequence ID" value="MBO8427535.1"/>
    <property type="molecule type" value="Genomic_DNA"/>
</dbReference>
<sequence length="350" mass="41638">MKVNLNKIDIEKINELLNIKEDNIYISSLINELMTTETKYFDNDLDIKNKLIDLISPSDEDNSLINEHLVINKLDINKYMNNPYNKLINNISNIKYKDYEITYSEYKPYELFIDNEITILDNYKEIVSLGYFTKPYKYLTLNKGNAPWMLITPNEINTMEDSINLVKGNIITFGLGLGYFQFMASLKKEVNKIYVIEKDSSIINLFNTYLLNKFKYKDKIKIIKSDAINFLDSELNKYQFDFAFIDLYHNANDGLDLYLKFKNKEKYFRSARFLYWLETSLISLVRRILLTFIVEQYEEYKENEYKINKTSVDRLLTKLFYKYQNTSLNSFNDVLKFISTTNILKILMDL</sequence>
<evidence type="ECO:0000313" key="2">
    <source>
        <dbReference type="Proteomes" id="UP000823613"/>
    </source>
</evidence>
<organism evidence="1 2">
    <name type="scientific">Candidatus Onthovivens merdipullorum</name>
    <dbReference type="NCBI Taxonomy" id="2840889"/>
    <lineage>
        <taxon>Bacteria</taxon>
        <taxon>Bacillati</taxon>
        <taxon>Bacillota</taxon>
        <taxon>Bacilli</taxon>
        <taxon>Bacillales</taxon>
        <taxon>Candidatus Onthovivens</taxon>
    </lineage>
</organism>
<dbReference type="Proteomes" id="UP000823613">
    <property type="component" value="Unassembled WGS sequence"/>
</dbReference>
<dbReference type="AlphaFoldDB" id="A0A9D9GUB1"/>
<dbReference type="InterPro" id="IPR029063">
    <property type="entry name" value="SAM-dependent_MTases_sf"/>
</dbReference>
<name>A0A9D9GUB1_9BACL</name>
<accession>A0A9D9GUB1</accession>